<evidence type="ECO:0000256" key="5">
    <source>
        <dbReference type="ARBA" id="ARBA00023049"/>
    </source>
</evidence>
<dbReference type="GO" id="GO:0046872">
    <property type="term" value="F:metal ion binding"/>
    <property type="evidence" value="ECO:0007669"/>
    <property type="project" value="UniProtKB-KW"/>
</dbReference>
<organism evidence="9 10">
    <name type="scientific">Magnetospirillum aberrantis SpK</name>
    <dbReference type="NCBI Taxonomy" id="908842"/>
    <lineage>
        <taxon>Bacteria</taxon>
        <taxon>Pseudomonadati</taxon>
        <taxon>Pseudomonadota</taxon>
        <taxon>Alphaproteobacteria</taxon>
        <taxon>Rhodospirillales</taxon>
        <taxon>Rhodospirillaceae</taxon>
        <taxon>Magnetospirillum</taxon>
    </lineage>
</organism>
<evidence type="ECO:0000259" key="8">
    <source>
        <dbReference type="Pfam" id="PF01435"/>
    </source>
</evidence>
<feature type="chain" id="PRO_5028898986" evidence="7">
    <location>
        <begin position="25"/>
        <end position="288"/>
    </location>
</feature>
<name>A0A7C9UUA9_9PROT</name>
<keyword evidence="5 6" id="KW-0482">Metalloprotease</keyword>
<dbReference type="Gene3D" id="3.30.2010.10">
    <property type="entry name" value="Metalloproteases ('zincins'), catalytic domain"/>
    <property type="match status" value="1"/>
</dbReference>
<dbReference type="InterPro" id="IPR001915">
    <property type="entry name" value="Peptidase_M48"/>
</dbReference>
<dbReference type="InterPro" id="IPR051156">
    <property type="entry name" value="Mito/Outer_Membr_Metalloprot"/>
</dbReference>
<protein>
    <submittedName>
        <fullName evidence="9">M48 family metalloprotease</fullName>
    </submittedName>
</protein>
<keyword evidence="1 6" id="KW-0645">Protease</keyword>
<keyword evidence="3 6" id="KW-0378">Hydrolase</keyword>
<evidence type="ECO:0000256" key="7">
    <source>
        <dbReference type="SAM" id="SignalP"/>
    </source>
</evidence>
<evidence type="ECO:0000313" key="10">
    <source>
        <dbReference type="Proteomes" id="UP000480684"/>
    </source>
</evidence>
<dbReference type="PROSITE" id="PS51318">
    <property type="entry name" value="TAT"/>
    <property type="match status" value="1"/>
</dbReference>
<keyword evidence="7" id="KW-0732">Signal</keyword>
<keyword evidence="2" id="KW-0479">Metal-binding</keyword>
<dbReference type="Pfam" id="PF01435">
    <property type="entry name" value="Peptidase_M48"/>
    <property type="match status" value="1"/>
</dbReference>
<accession>A0A7C9UUA9</accession>
<evidence type="ECO:0000256" key="1">
    <source>
        <dbReference type="ARBA" id="ARBA00022670"/>
    </source>
</evidence>
<reference evidence="9 10" key="1">
    <citation type="submission" date="2020-02" db="EMBL/GenBank/DDBJ databases">
        <authorList>
            <person name="Dziuba M."/>
            <person name="Kuznetsov B."/>
            <person name="Mardanov A."/>
            <person name="Ravin N."/>
            <person name="Grouzdev D."/>
        </authorList>
    </citation>
    <scope>NUCLEOTIDE SEQUENCE [LARGE SCALE GENOMIC DNA]</scope>
    <source>
        <strain evidence="9 10">SpK</strain>
    </source>
</reference>
<evidence type="ECO:0000256" key="6">
    <source>
        <dbReference type="RuleBase" id="RU003983"/>
    </source>
</evidence>
<evidence type="ECO:0000256" key="3">
    <source>
        <dbReference type="ARBA" id="ARBA00022801"/>
    </source>
</evidence>
<evidence type="ECO:0000313" key="9">
    <source>
        <dbReference type="EMBL" id="NFV80588.1"/>
    </source>
</evidence>
<dbReference type="PANTHER" id="PTHR22726">
    <property type="entry name" value="METALLOENDOPEPTIDASE OMA1"/>
    <property type="match status" value="1"/>
</dbReference>
<dbReference type="GO" id="GO:0016020">
    <property type="term" value="C:membrane"/>
    <property type="evidence" value="ECO:0007669"/>
    <property type="project" value="TreeGrafter"/>
</dbReference>
<dbReference type="Proteomes" id="UP000480684">
    <property type="component" value="Unassembled WGS sequence"/>
</dbReference>
<dbReference type="RefSeq" id="WP_163679084.1">
    <property type="nucleotide sequence ID" value="NZ_JAAIYP010000037.1"/>
</dbReference>
<keyword evidence="4 6" id="KW-0862">Zinc</keyword>
<dbReference type="CDD" id="cd07324">
    <property type="entry name" value="M48C_Oma1-like"/>
    <property type="match status" value="1"/>
</dbReference>
<feature type="domain" description="Peptidase M48" evidence="8">
    <location>
        <begin position="77"/>
        <end position="261"/>
    </location>
</feature>
<feature type="signal peptide" evidence="7">
    <location>
        <begin position="1"/>
        <end position="24"/>
    </location>
</feature>
<dbReference type="EMBL" id="JAAIYP010000037">
    <property type="protein sequence ID" value="NFV80588.1"/>
    <property type="molecule type" value="Genomic_DNA"/>
</dbReference>
<dbReference type="GO" id="GO:0051603">
    <property type="term" value="P:proteolysis involved in protein catabolic process"/>
    <property type="evidence" value="ECO:0007669"/>
    <property type="project" value="TreeGrafter"/>
</dbReference>
<dbReference type="PANTHER" id="PTHR22726:SF1">
    <property type="entry name" value="METALLOENDOPEPTIDASE OMA1, MITOCHONDRIAL"/>
    <property type="match status" value="1"/>
</dbReference>
<comment type="cofactor">
    <cofactor evidence="6">
        <name>Zn(2+)</name>
        <dbReference type="ChEBI" id="CHEBI:29105"/>
    </cofactor>
    <text evidence="6">Binds 1 zinc ion per subunit.</text>
</comment>
<proteinExistence type="inferred from homology"/>
<dbReference type="GO" id="GO:0004222">
    <property type="term" value="F:metalloendopeptidase activity"/>
    <property type="evidence" value="ECO:0007669"/>
    <property type="project" value="InterPro"/>
</dbReference>
<dbReference type="InterPro" id="IPR006311">
    <property type="entry name" value="TAT_signal"/>
</dbReference>
<evidence type="ECO:0000256" key="4">
    <source>
        <dbReference type="ARBA" id="ARBA00022833"/>
    </source>
</evidence>
<keyword evidence="10" id="KW-1185">Reference proteome</keyword>
<comment type="similarity">
    <text evidence="6">Belongs to the peptidase M48 family.</text>
</comment>
<comment type="caution">
    <text evidence="9">The sequence shown here is derived from an EMBL/GenBank/DDBJ whole genome shotgun (WGS) entry which is preliminary data.</text>
</comment>
<evidence type="ECO:0000256" key="2">
    <source>
        <dbReference type="ARBA" id="ARBA00022723"/>
    </source>
</evidence>
<gene>
    <name evidence="9" type="ORF">G4223_10755</name>
</gene>
<dbReference type="AlphaFoldDB" id="A0A7C9UUA9"/>
<sequence length="288" mass="30579">MTSRRTLLAGLAGTAASAALPAHAQFSLGNLINSASQVVGAYAAGEGDEIKMGESFYPDYLTKSGGAVDDRNVQEALRGFAKPLFAVADRKSLPWEITLVENQQVNAWALPGGKIAVNSELVRQCAHPDELASVIAHEVGHADHGHSLTQIRNQALVSSVGNLGKEALSGWLGGGTLGSDVLSALEGPLYTMILTGYSRTHEFEADAHILRIFQQTGNDPSRADDFFRTLMRLYPESGSETTSLFSTHPGTRERIARIEQTAAKTSGGSGGSTTGWDVLKAKYPTPKA</sequence>